<keyword evidence="2" id="KW-1185">Reference proteome</keyword>
<dbReference type="RefSeq" id="WP_283444139.1">
    <property type="nucleotide sequence ID" value="NZ_FXUL01000018.1"/>
</dbReference>
<comment type="caution">
    <text evidence="1">The sequence shown here is derived from an EMBL/GenBank/DDBJ whole genome shotgun (WGS) entry which is preliminary data.</text>
</comment>
<evidence type="ECO:0008006" key="3">
    <source>
        <dbReference type="Google" id="ProtNLM"/>
    </source>
</evidence>
<dbReference type="EMBL" id="FXUL01000018">
    <property type="protein sequence ID" value="SMP72667.1"/>
    <property type="molecule type" value="Genomic_DNA"/>
</dbReference>
<gene>
    <name evidence="1" type="ORF">SAMN06295970_11888</name>
</gene>
<accession>A0ABY1QJP0</accession>
<sequence>MKKTFKSSKKQSGFVGPLFVAILLMAVVMGAMGKMSRNSTSGVTDQGAKTNASVLIKQASDFKAGFDRLLTTGTVTASQITFDNNTTTGLFNPTQGAQYAVLHTPPAGAVVSGTPAFTYNNNIKLPNIGSASVADGVVTVGNISLAVCQQINNTLYNDGLNATPASSGGSNAGWTSLTAIDDSAVAASTTTYYGRPEGCIKTSDNQYAYYKALAEN</sequence>
<name>A0ABY1QJP0_9BURK</name>
<reference evidence="1 2" key="1">
    <citation type="submission" date="2017-05" db="EMBL/GenBank/DDBJ databases">
        <authorList>
            <person name="Varghese N."/>
            <person name="Submissions S."/>
        </authorList>
    </citation>
    <scope>NUCLEOTIDE SEQUENCE [LARGE SCALE GENOMIC DNA]</scope>
    <source>
        <strain evidence="1 2">DSM 26001</strain>
    </source>
</reference>
<proteinExistence type="predicted"/>
<evidence type="ECO:0000313" key="2">
    <source>
        <dbReference type="Proteomes" id="UP001158049"/>
    </source>
</evidence>
<evidence type="ECO:0000313" key="1">
    <source>
        <dbReference type="EMBL" id="SMP72667.1"/>
    </source>
</evidence>
<dbReference type="Proteomes" id="UP001158049">
    <property type="component" value="Unassembled WGS sequence"/>
</dbReference>
<organism evidence="1 2">
    <name type="scientific">Noviherbaspirillum suwonense</name>
    <dbReference type="NCBI Taxonomy" id="1224511"/>
    <lineage>
        <taxon>Bacteria</taxon>
        <taxon>Pseudomonadati</taxon>
        <taxon>Pseudomonadota</taxon>
        <taxon>Betaproteobacteria</taxon>
        <taxon>Burkholderiales</taxon>
        <taxon>Oxalobacteraceae</taxon>
        <taxon>Noviherbaspirillum</taxon>
    </lineage>
</organism>
<protein>
    <recommendedName>
        <fullName evidence="3">Type 4 secretion system PilS N-terminal domain-containing protein</fullName>
    </recommendedName>
</protein>